<reference evidence="2" key="1">
    <citation type="submission" date="2007-12" db="EMBL/GenBank/DDBJ databases">
        <title>Annotation of Entamoeba dispar SAW760.</title>
        <authorList>
            <person name="Lorenzi H."/>
            <person name="Inman J."/>
            <person name="Schobel S."/>
            <person name="Amedeo P."/>
            <person name="Caler E."/>
        </authorList>
    </citation>
    <scope>NUCLEOTIDE SEQUENCE [LARGE SCALE GENOMIC DNA]</scope>
    <source>
        <strain evidence="2">ATCC PRA-260 / SAW760</strain>
    </source>
</reference>
<dbReference type="Proteomes" id="UP000008076">
    <property type="component" value="Unassembled WGS sequence"/>
</dbReference>
<dbReference type="AlphaFoldDB" id="B0EQL5"/>
<gene>
    <name evidence="1" type="ORF">EDI_257620</name>
</gene>
<accession>B0EQL5</accession>
<dbReference type="RefSeq" id="XP_001740404.1">
    <property type="nucleotide sequence ID" value="XM_001740352.1"/>
</dbReference>
<dbReference type="OMA" id="CDNSENI"/>
<dbReference type="GeneID" id="5885580"/>
<dbReference type="EMBL" id="DS550388">
    <property type="protein sequence ID" value="EDR23178.1"/>
    <property type="molecule type" value="Genomic_DNA"/>
</dbReference>
<proteinExistence type="predicted"/>
<sequence length="917" mass="106413">MKVTKPSNYKRRTMKQLDMVYLMKVALHVEDMNDVQNIEMVNKKCGVAINSLKISPWFTSEKDVNKFCRIFNPPTCNCNLLNVDESVLMKVEKIRNYDLQHFLKRVMENNQNNQVGQEELSMAEEEKERLIKIIQKVESMTCLFYASEEVIGIIIQNMKKGIKIRCNESIAKKFDTIFDKMKINESFYPSEMIVVGSTNGKCIKNVEKKNVLMICYCQLTDEILMDIPKSIRVYSTRVFIPETNNESNVKHIRSSHELLFSNIKPRFQQPFKGTVDIKININDINNEENRKKVHQIINDLYANSLTIYDNRKGLFGQCNELIVFETSQLPESIKYISFSLSDSKLIMNNKRIECVEMHGQGSSLELQSINNLKQLKLQGINEIKINEKNEEQGITTTNKRRYWKEIQESIYTFQNLELLRLDYCSNLNISLISNKLKSIEVINCRECKINIKSDCIERLKLERNKQTQIKLSTNKSNNICIRECENFKFEIESNNEQNIEIIEGNQINVKSKCPINKLIVSQSKQVNITGNERCNTMKVIESTINEIDVKPKRIIFKSIEEYIKVPLKEAEEIYIVSMKDYIFEELFDKCKKLCIDECENCQFIINKNQIKEMKITKCKNTEITGKLDNIEEIITIDNEECNIPETKNVIKEDTEIIEINNTNKDIEIETDKKYVIIRNIHDHNIKIRSNINSDVTIENCKKFRFEGEYEEYGNIQFINCMGNDTPFIGEETTTRIGCAESVMINKFENNYFKIGKIKKSLEIIDSQIGIGVSSIDDNNIIDKVHIENTKLYGGGSIVPCNKVCIINSTETYSIIRQCKEELVLKRMNDIRIKLSESLKRLEMEECYLIDIDNDMKGKEVKMVRCHDIKIVDTSNSINQIDCDNVEVITEQQNEMMGGFGMMRGFIPNNMPMGGFGG</sequence>
<name>B0EQL5_ENTDS</name>
<protein>
    <submittedName>
        <fullName evidence="1">DNA double-strand break repair Rad50 ATPase, putative</fullName>
    </submittedName>
</protein>
<organism evidence="2">
    <name type="scientific">Entamoeba dispar (strain ATCC PRA-260 / SAW760)</name>
    <dbReference type="NCBI Taxonomy" id="370354"/>
    <lineage>
        <taxon>Eukaryota</taxon>
        <taxon>Amoebozoa</taxon>
        <taxon>Evosea</taxon>
        <taxon>Archamoebae</taxon>
        <taxon>Mastigamoebida</taxon>
        <taxon>Entamoebidae</taxon>
        <taxon>Entamoeba</taxon>
    </lineage>
</organism>
<dbReference type="VEuPathDB" id="AmoebaDB:EDI_257620"/>
<evidence type="ECO:0000313" key="1">
    <source>
        <dbReference type="EMBL" id="EDR23178.1"/>
    </source>
</evidence>
<evidence type="ECO:0000313" key="2">
    <source>
        <dbReference type="Proteomes" id="UP000008076"/>
    </source>
</evidence>
<dbReference type="KEGG" id="edi:EDI_257620"/>
<keyword evidence="2" id="KW-1185">Reference proteome</keyword>